<dbReference type="AlphaFoldDB" id="A0A6J2UWG7"/>
<keyword evidence="8 10" id="KW-0472">Membrane</keyword>
<dbReference type="SUPFAM" id="SSF52540">
    <property type="entry name" value="P-loop containing nucleoside triphosphate hydrolases"/>
    <property type="match status" value="1"/>
</dbReference>
<dbReference type="RefSeq" id="XP_030623421.1">
    <property type="nucleotide sequence ID" value="XM_030767561.1"/>
</dbReference>
<comment type="subcellular location">
    <subcellularLocation>
        <location evidence="1">Cell membrane</location>
        <topology evidence="1">Multi-pass membrane protein</topology>
    </subcellularLocation>
</comment>
<dbReference type="InterPro" id="IPR027417">
    <property type="entry name" value="P-loop_NTPase"/>
</dbReference>
<dbReference type="SUPFAM" id="SSF90123">
    <property type="entry name" value="ABC transporter transmembrane region"/>
    <property type="match status" value="2"/>
</dbReference>
<dbReference type="GO" id="GO:0140359">
    <property type="term" value="F:ABC-type transporter activity"/>
    <property type="evidence" value="ECO:0007669"/>
    <property type="project" value="InterPro"/>
</dbReference>
<dbReference type="GO" id="GO:0016887">
    <property type="term" value="F:ATP hydrolysis activity"/>
    <property type="evidence" value="ECO:0007669"/>
    <property type="project" value="InterPro"/>
</dbReference>
<evidence type="ECO:0000256" key="6">
    <source>
        <dbReference type="ARBA" id="ARBA00022840"/>
    </source>
</evidence>
<dbReference type="PANTHER" id="PTHR24223">
    <property type="entry name" value="ATP-BINDING CASSETTE SUB-FAMILY C"/>
    <property type="match status" value="1"/>
</dbReference>
<accession>A0A6J2UWG7</accession>
<dbReference type="InterPro" id="IPR036640">
    <property type="entry name" value="ABC1_TM_sf"/>
</dbReference>
<dbReference type="CTD" id="150000"/>
<feature type="domain" description="ABC transmembrane type-1" evidence="12">
    <location>
        <begin position="396"/>
        <end position="553"/>
    </location>
</feature>
<evidence type="ECO:0000256" key="4">
    <source>
        <dbReference type="ARBA" id="ARBA00022692"/>
    </source>
</evidence>
<protein>
    <submittedName>
        <fullName evidence="14">Canalicular multispecific organic anion transporter 2</fullName>
    </submittedName>
</protein>
<keyword evidence="13" id="KW-1185">Reference proteome</keyword>
<dbReference type="PROSITE" id="PS50929">
    <property type="entry name" value="ABC_TM1F"/>
    <property type="match status" value="2"/>
</dbReference>
<feature type="transmembrane region" description="Helical" evidence="10">
    <location>
        <begin position="231"/>
        <end position="252"/>
    </location>
</feature>
<keyword evidence="3" id="KW-1003">Cell membrane</keyword>
<dbReference type="Pfam" id="PF00664">
    <property type="entry name" value="ABC_membrane"/>
    <property type="match status" value="2"/>
</dbReference>
<feature type="transmembrane region" description="Helical" evidence="10">
    <location>
        <begin position="586"/>
        <end position="607"/>
    </location>
</feature>
<dbReference type="Proteomes" id="UP000504632">
    <property type="component" value="Chromosome 3"/>
</dbReference>
<name>A0A6J2UWG7_CHACN</name>
<dbReference type="Pfam" id="PF00005">
    <property type="entry name" value="ABC_tran"/>
    <property type="match status" value="1"/>
</dbReference>
<feature type="transmembrane region" description="Helical" evidence="10">
    <location>
        <begin position="395"/>
        <end position="420"/>
    </location>
</feature>
<dbReference type="PROSITE" id="PS50893">
    <property type="entry name" value="ABC_TRANSPORTER_2"/>
    <property type="match status" value="1"/>
</dbReference>
<keyword evidence="6" id="KW-0067">ATP-binding</keyword>
<keyword evidence="7 10" id="KW-1133">Transmembrane helix</keyword>
<evidence type="ECO:0000256" key="8">
    <source>
        <dbReference type="ARBA" id="ARBA00023136"/>
    </source>
</evidence>
<keyword evidence="4 10" id="KW-0812">Transmembrane</keyword>
<keyword evidence="2" id="KW-0813">Transport</keyword>
<dbReference type="Gene3D" id="1.20.1560.10">
    <property type="entry name" value="ABC transporter type 1, transmembrane domain"/>
    <property type="match status" value="2"/>
</dbReference>
<dbReference type="InterPro" id="IPR011527">
    <property type="entry name" value="ABC1_TM_dom"/>
</dbReference>
<gene>
    <name evidence="14" type="primary">abcc13</name>
</gene>
<dbReference type="GeneID" id="115806697"/>
<evidence type="ECO:0000256" key="1">
    <source>
        <dbReference type="ARBA" id="ARBA00004651"/>
    </source>
</evidence>
<dbReference type="GO" id="GO:0005524">
    <property type="term" value="F:ATP binding"/>
    <property type="evidence" value="ECO:0007669"/>
    <property type="project" value="UniProtKB-KW"/>
</dbReference>
<evidence type="ECO:0000313" key="14">
    <source>
        <dbReference type="RefSeq" id="XP_030623421.1"/>
    </source>
</evidence>
<dbReference type="OrthoDB" id="6500128at2759"/>
<sequence length="928" mass="104812">MSVENAATFISRISYWWFNRLLQLANLSKVRVKRSAHSLHSTFEKQWQDQQNHYEKSHRHEGQRSEKDALLFPGPAGPDASLLCSILLTFHPTLLTVTLLRLSSDLLSLMFPIITRWAILFYEGQPVLDWEGYTYALALLGALCCHAVFQQLHERHSKMTVAKAQAALSAALHRKFVPQYGLSENLSPPAAVISLLAEDIRRVSELVSTLPQIPFSPAMAVLYLACLWRELGPAMLVGVTLLLFVIFASSAVQRRVQLLQRTQMEVREESGKLHKEMLREIKMLKFLVWEPWLQLRLTDARERELEVLRILGYLTAFLMLDRICVPFLVSLFSLAVFVLVDDGNVLTVAQVFTSLCLFKLLRPLLADLTAFPSLLTQGSGVALRHYLQAFGWHWVLLLLLVQTGVFMVCVAGDWLLSVWMGEAKEVQGLEEWRELRCSRLSVYAVLGLLQAVLVCCAAFCLTRGSLRASASLHAQLLDNVLHLPLTVFYKTDPTFLLHSLTEDMYTVDEWLPTHLHTWVSCLLEVIGIMLLITFIIPVISLAVCPVTLLFLVMKSKEGQEFYLRRHLKSLQQHLLFHFNGITFDRWAALQSEVVSGIFLLLVTLFLLGSQRSSDSGTVALALVYSLNMRGALHHFTHTCSDLRKDALSIQRISQYAHMGKEAPWTLTHRQTPPPSWPEQGEIEFRQYETEPCTPLAPAFRGLTFCISKGEKVGVVSRNRAETEGLVSCLFRAVEASAGIILIDGLDVASVGPRDLRCHLQLIPQSPVLLSDSLRANLDPLGQYTDAQLWRALELSLLKERVRLLPNQLLHPVQEGGASLSPGQRRQLCLARAMLGRTRVLLVEDSLPSVDTETEHLLQQVIEREFTNCTVLMMSQNPHKVMHTDRVLVLDEGHIVEFDTPTNLLQEGVWFTQLAKDIQTQDCIKQVNK</sequence>
<evidence type="ECO:0000256" key="3">
    <source>
        <dbReference type="ARBA" id="ARBA00022475"/>
    </source>
</evidence>
<organism evidence="13 14">
    <name type="scientific">Chanos chanos</name>
    <name type="common">Milkfish</name>
    <name type="synonym">Mugil chanos</name>
    <dbReference type="NCBI Taxonomy" id="29144"/>
    <lineage>
        <taxon>Eukaryota</taxon>
        <taxon>Metazoa</taxon>
        <taxon>Chordata</taxon>
        <taxon>Craniata</taxon>
        <taxon>Vertebrata</taxon>
        <taxon>Euteleostomi</taxon>
        <taxon>Actinopterygii</taxon>
        <taxon>Neopterygii</taxon>
        <taxon>Teleostei</taxon>
        <taxon>Ostariophysi</taxon>
        <taxon>Gonorynchiformes</taxon>
        <taxon>Chanidae</taxon>
        <taxon>Chanos</taxon>
    </lineage>
</organism>
<feature type="transmembrane region" description="Helical" evidence="10">
    <location>
        <begin position="310"/>
        <end position="340"/>
    </location>
</feature>
<dbReference type="FunFam" id="3.40.50.300:FF:002145">
    <property type="entry name" value="ABC transporter (MsbA subfamily)"/>
    <property type="match status" value="1"/>
</dbReference>
<evidence type="ECO:0000256" key="9">
    <source>
        <dbReference type="ARBA" id="ARBA00023180"/>
    </source>
</evidence>
<keyword evidence="5" id="KW-0547">Nucleotide-binding</keyword>
<dbReference type="InterPro" id="IPR003439">
    <property type="entry name" value="ABC_transporter-like_ATP-bd"/>
</dbReference>
<reference evidence="14" key="1">
    <citation type="submission" date="2025-08" db="UniProtKB">
        <authorList>
            <consortium name="RefSeq"/>
        </authorList>
    </citation>
    <scope>IDENTIFICATION</scope>
</reference>
<feature type="transmembrane region" description="Helical" evidence="10">
    <location>
        <begin position="525"/>
        <end position="553"/>
    </location>
</feature>
<evidence type="ECO:0000259" key="12">
    <source>
        <dbReference type="PROSITE" id="PS50929"/>
    </source>
</evidence>
<dbReference type="GO" id="GO:0005886">
    <property type="term" value="C:plasma membrane"/>
    <property type="evidence" value="ECO:0007669"/>
    <property type="project" value="UniProtKB-SubCell"/>
</dbReference>
<evidence type="ECO:0000256" key="5">
    <source>
        <dbReference type="ARBA" id="ARBA00022741"/>
    </source>
</evidence>
<dbReference type="PANTHER" id="PTHR24223:SF166">
    <property type="entry name" value="MULTIDRUG RESISTANCE-ASSOCIATED PROTEIN 1-LIKE"/>
    <property type="match status" value="1"/>
</dbReference>
<feature type="domain" description="ABC transporter" evidence="11">
    <location>
        <begin position="682"/>
        <end position="916"/>
    </location>
</feature>
<evidence type="ECO:0000256" key="10">
    <source>
        <dbReference type="SAM" id="Phobius"/>
    </source>
</evidence>
<keyword evidence="9" id="KW-0325">Glycoprotein</keyword>
<feature type="transmembrane region" description="Helical" evidence="10">
    <location>
        <begin position="440"/>
        <end position="461"/>
    </location>
</feature>
<dbReference type="InterPro" id="IPR050173">
    <property type="entry name" value="ABC_transporter_C-like"/>
</dbReference>
<evidence type="ECO:0000256" key="7">
    <source>
        <dbReference type="ARBA" id="ARBA00022989"/>
    </source>
</evidence>
<evidence type="ECO:0000259" key="11">
    <source>
        <dbReference type="PROSITE" id="PS50893"/>
    </source>
</evidence>
<dbReference type="InParanoid" id="A0A6J2UWG7"/>
<feature type="domain" description="ABC transmembrane type-1" evidence="12">
    <location>
        <begin position="95"/>
        <end position="377"/>
    </location>
</feature>
<dbReference type="Gene3D" id="3.40.50.300">
    <property type="entry name" value="P-loop containing nucleotide triphosphate hydrolases"/>
    <property type="match status" value="1"/>
</dbReference>
<proteinExistence type="predicted"/>
<evidence type="ECO:0000256" key="2">
    <source>
        <dbReference type="ARBA" id="ARBA00022448"/>
    </source>
</evidence>
<evidence type="ECO:0000313" key="13">
    <source>
        <dbReference type="Proteomes" id="UP000504632"/>
    </source>
</evidence>